<dbReference type="GO" id="GO:0004411">
    <property type="term" value="F:homogentisate 1,2-dioxygenase activity"/>
    <property type="evidence" value="ECO:0007669"/>
    <property type="project" value="UniProtKB-EC"/>
</dbReference>
<feature type="compositionally biased region" description="Basic and acidic residues" evidence="1">
    <location>
        <begin position="339"/>
        <end position="352"/>
    </location>
</feature>
<proteinExistence type="predicted"/>
<feature type="non-terminal residue" evidence="2">
    <location>
        <position position="1"/>
    </location>
</feature>
<feature type="region of interest" description="Disordered" evidence="1">
    <location>
        <begin position="197"/>
        <end position="231"/>
    </location>
</feature>
<name>A0A6J4TI71_9ACTN</name>
<dbReference type="EC" id="1.13.11.5" evidence="2"/>
<feature type="compositionally biased region" description="Basic residues" evidence="1">
    <location>
        <begin position="79"/>
        <end position="90"/>
    </location>
</feature>
<organism evidence="2">
    <name type="scientific">uncultured Solirubrobacteraceae bacterium</name>
    <dbReference type="NCBI Taxonomy" id="1162706"/>
    <lineage>
        <taxon>Bacteria</taxon>
        <taxon>Bacillati</taxon>
        <taxon>Actinomycetota</taxon>
        <taxon>Thermoleophilia</taxon>
        <taxon>Solirubrobacterales</taxon>
        <taxon>Solirubrobacteraceae</taxon>
        <taxon>environmental samples</taxon>
    </lineage>
</organism>
<sequence length="394" mass="43270">ALPHDGRRAGQAARAGAGPRDGQPPRGGGDGLRGLLGQRVDPLPPVLPRPDHRRRRLRADRPRGVGARRPRAPADEHHGHRARGRRRPRAPRPAVQQRCRDLPLPARARGGVLLPRRRGRRGHLRPRGRRRPRVGLRLLAVPQVGLRRHPPRDDLPPALRHAAAVAVLLHPGRDRDAEALPQPLRPAARALAVLPARLPPAGGAGDPPRARRVRPQGPRPRRLPGLRPRLPPVRRRRLGRLRLPLHVQHRRLRAQGGPAAPAAARAPELPGPELRDLLVLPADARLGSRGDRAALPPLQSPVRGDDLLRRRAVRLAQGRRHRGDHAAPVRPPARPAARPRREVDRRDADGGARRHVRHLPPAQADDAVARPRRPELRVLVGRGPGRAAADDGHV</sequence>
<evidence type="ECO:0000313" key="2">
    <source>
        <dbReference type="EMBL" id="CAA9523219.1"/>
    </source>
</evidence>
<feature type="compositionally biased region" description="Low complexity" evidence="1">
    <location>
        <begin position="9"/>
        <end position="21"/>
    </location>
</feature>
<keyword evidence="2" id="KW-0223">Dioxygenase</keyword>
<feature type="compositionally biased region" description="Basic residues" evidence="1">
    <location>
        <begin position="210"/>
        <end position="224"/>
    </location>
</feature>
<feature type="non-terminal residue" evidence="2">
    <location>
        <position position="394"/>
    </location>
</feature>
<evidence type="ECO:0000256" key="1">
    <source>
        <dbReference type="SAM" id="MobiDB-lite"/>
    </source>
</evidence>
<feature type="region of interest" description="Disordered" evidence="1">
    <location>
        <begin position="1"/>
        <end position="97"/>
    </location>
</feature>
<gene>
    <name evidence="2" type="ORF">AVDCRST_MAG30-3180</name>
</gene>
<feature type="compositionally biased region" description="Gly residues" evidence="1">
    <location>
        <begin position="25"/>
        <end position="34"/>
    </location>
</feature>
<reference evidence="2" key="1">
    <citation type="submission" date="2020-02" db="EMBL/GenBank/DDBJ databases">
        <authorList>
            <person name="Meier V. D."/>
        </authorList>
    </citation>
    <scope>NUCLEOTIDE SEQUENCE</scope>
    <source>
        <strain evidence="2">AVDCRST_MAG30</strain>
    </source>
</reference>
<feature type="region of interest" description="Disordered" evidence="1">
    <location>
        <begin position="316"/>
        <end position="394"/>
    </location>
</feature>
<dbReference type="EMBL" id="CADCVS010000408">
    <property type="protein sequence ID" value="CAA9523219.1"/>
    <property type="molecule type" value="Genomic_DNA"/>
</dbReference>
<protein>
    <submittedName>
        <fullName evidence="2">Homogentisate 1,2-dioxygenase</fullName>
        <ecNumber evidence="2">1.13.11.5</ecNumber>
    </submittedName>
</protein>
<accession>A0A6J4TI71</accession>
<dbReference type="AlphaFoldDB" id="A0A6J4TI71"/>
<feature type="compositionally biased region" description="Basic and acidic residues" evidence="1">
    <location>
        <begin position="367"/>
        <end position="376"/>
    </location>
</feature>
<keyword evidence="2" id="KW-0560">Oxidoreductase</keyword>